<feature type="region of interest" description="Disordered" evidence="1">
    <location>
        <begin position="1"/>
        <end position="31"/>
    </location>
</feature>
<dbReference type="OMA" id="CSENQNY"/>
<dbReference type="GeneID" id="13290538"/>
<evidence type="ECO:0000313" key="3">
    <source>
        <dbReference type="EMBL" id="CBY01363.1"/>
    </source>
</evidence>
<dbReference type="VEuPathDB" id="FungiDB:LEMA_P001500.1"/>
<feature type="compositionally biased region" description="Low complexity" evidence="1">
    <location>
        <begin position="92"/>
        <end position="107"/>
    </location>
</feature>
<accession>E5ADS4</accession>
<dbReference type="PANTHER" id="PTHR10395:SF7">
    <property type="entry name" value="5-HYDROXYISOURATE HYDROLASE"/>
    <property type="match status" value="1"/>
</dbReference>
<proteinExistence type="predicted"/>
<dbReference type="InterPro" id="IPR036817">
    <property type="entry name" value="Transthyretin/HIU_hydrolase_sf"/>
</dbReference>
<feature type="region of interest" description="Disordered" evidence="1">
    <location>
        <begin position="89"/>
        <end position="110"/>
    </location>
</feature>
<dbReference type="AlphaFoldDB" id="E5ADS4"/>
<feature type="compositionally biased region" description="Polar residues" evidence="1">
    <location>
        <begin position="1"/>
        <end position="14"/>
    </location>
</feature>
<sequence length="184" mass="19816">MPPSAPQTRITALTQHLEPPETMSSTATEAKPPITCHVLDTGAGRPAANIPVTLTLLPYRAQTPGQQQQQHQQQPVQFTSATNADGRVVSWTPSASTSTSTSTSTSPNPAPSLRALYTALPPGTDTHWTLTFTTEPYFAAKGQDTFFPEVQVRFVVRAAQRERGEHFHVPVLVGGCGYTAYRGS</sequence>
<feature type="domain" description="Transthyretin/hydroxyisourate hydrolase" evidence="2">
    <location>
        <begin position="34"/>
        <end position="183"/>
    </location>
</feature>
<dbReference type="Gene3D" id="2.60.40.180">
    <property type="entry name" value="Transthyretin/hydroxyisourate hydrolase domain"/>
    <property type="match status" value="1"/>
</dbReference>
<dbReference type="STRING" id="985895.E5ADS4"/>
<dbReference type="OrthoDB" id="10265230at2759"/>
<dbReference type="eggNOG" id="KOG3006">
    <property type="taxonomic scope" value="Eukaryota"/>
</dbReference>
<dbReference type="InterPro" id="IPR023418">
    <property type="entry name" value="Thyroxine_BS"/>
</dbReference>
<reference evidence="4" key="1">
    <citation type="journal article" date="2011" name="Nat. Commun.">
        <title>Effector diversification within compartments of the Leptosphaeria maculans genome affected by Repeat-Induced Point mutations.</title>
        <authorList>
            <person name="Rouxel T."/>
            <person name="Grandaubert J."/>
            <person name="Hane J.K."/>
            <person name="Hoede C."/>
            <person name="van de Wouw A.P."/>
            <person name="Couloux A."/>
            <person name="Dominguez V."/>
            <person name="Anthouard V."/>
            <person name="Bally P."/>
            <person name="Bourras S."/>
            <person name="Cozijnsen A.J."/>
            <person name="Ciuffetti L.M."/>
            <person name="Degrave A."/>
            <person name="Dilmaghani A."/>
            <person name="Duret L."/>
            <person name="Fudal I."/>
            <person name="Goodwin S.B."/>
            <person name="Gout L."/>
            <person name="Glaser N."/>
            <person name="Linglin J."/>
            <person name="Kema G.H.J."/>
            <person name="Lapalu N."/>
            <person name="Lawrence C.B."/>
            <person name="May K."/>
            <person name="Meyer M."/>
            <person name="Ollivier B."/>
            <person name="Poulain J."/>
            <person name="Schoch C.L."/>
            <person name="Simon A."/>
            <person name="Spatafora J.W."/>
            <person name="Stachowiak A."/>
            <person name="Turgeon B.G."/>
            <person name="Tyler B.M."/>
            <person name="Vincent D."/>
            <person name="Weissenbach J."/>
            <person name="Amselem J."/>
            <person name="Quesneville H."/>
            <person name="Oliver R.P."/>
            <person name="Wincker P."/>
            <person name="Balesdent M.-H."/>
            <person name="Howlett B.J."/>
        </authorList>
    </citation>
    <scope>NUCLEOTIDE SEQUENCE [LARGE SCALE GENOMIC DNA]</scope>
    <source>
        <strain evidence="4">JN3 / isolate v23.1.3 / race Av1-4-5-6-7-8</strain>
    </source>
</reference>
<dbReference type="RefSeq" id="XP_003844842.1">
    <property type="nucleotide sequence ID" value="XM_003844794.1"/>
</dbReference>
<protein>
    <submittedName>
        <fullName evidence="3">Similar to transthyretin domain protein</fullName>
    </submittedName>
</protein>
<evidence type="ECO:0000313" key="4">
    <source>
        <dbReference type="Proteomes" id="UP000002668"/>
    </source>
</evidence>
<keyword evidence="4" id="KW-1185">Reference proteome</keyword>
<dbReference type="EMBL" id="FP929139">
    <property type="protein sequence ID" value="CBY01363.1"/>
    <property type="molecule type" value="Genomic_DNA"/>
</dbReference>
<gene>
    <name evidence="3" type="ORF">LEMA_P001500.1</name>
</gene>
<name>E5ADS4_LEPMJ</name>
<dbReference type="Proteomes" id="UP000002668">
    <property type="component" value="Genome"/>
</dbReference>
<evidence type="ECO:0000256" key="1">
    <source>
        <dbReference type="SAM" id="MobiDB-lite"/>
    </source>
</evidence>
<dbReference type="SUPFAM" id="SSF49472">
    <property type="entry name" value="Transthyretin (synonym: prealbumin)"/>
    <property type="match status" value="1"/>
</dbReference>
<dbReference type="InterPro" id="IPR023416">
    <property type="entry name" value="Transthyretin/HIU_hydrolase_d"/>
</dbReference>
<dbReference type="InParanoid" id="E5ADS4"/>
<dbReference type="PROSITE" id="PS00768">
    <property type="entry name" value="TRANSTHYRETIN_1"/>
    <property type="match status" value="1"/>
</dbReference>
<dbReference type="HOGENOM" id="CLU_115536_0_1_1"/>
<organism evidence="3 4">
    <name type="scientific">Leptosphaeria maculans (strain JN3 / isolate v23.1.3 / race Av1-4-5-6-7-8)</name>
    <name type="common">Blackleg fungus</name>
    <name type="synonym">Phoma lingam</name>
    <dbReference type="NCBI Taxonomy" id="985895"/>
    <lineage>
        <taxon>Eukaryota</taxon>
        <taxon>Fungi</taxon>
        <taxon>Dikarya</taxon>
        <taxon>Ascomycota</taxon>
        <taxon>Pezizomycotina</taxon>
        <taxon>Dothideomycetes</taxon>
        <taxon>Pleosporomycetidae</taxon>
        <taxon>Pleosporales</taxon>
        <taxon>Pleosporineae</taxon>
        <taxon>Leptosphaeriaceae</taxon>
        <taxon>Plenodomus</taxon>
        <taxon>Plenodomus lingam/Leptosphaeria maculans species complex</taxon>
    </lineage>
</organism>
<dbReference type="Pfam" id="PF00576">
    <property type="entry name" value="Transthyretin"/>
    <property type="match status" value="1"/>
</dbReference>
<dbReference type="GO" id="GO:0006144">
    <property type="term" value="P:purine nucleobase metabolic process"/>
    <property type="evidence" value="ECO:0007669"/>
    <property type="project" value="TreeGrafter"/>
</dbReference>
<dbReference type="PANTHER" id="PTHR10395">
    <property type="entry name" value="URICASE AND TRANSTHYRETIN-RELATED"/>
    <property type="match status" value="1"/>
</dbReference>
<evidence type="ECO:0000259" key="2">
    <source>
        <dbReference type="Pfam" id="PF00576"/>
    </source>
</evidence>